<organism evidence="3 4">
    <name type="scientific">Paracoccus alcaliphilus</name>
    <dbReference type="NCBI Taxonomy" id="34002"/>
    <lineage>
        <taxon>Bacteria</taxon>
        <taxon>Pseudomonadati</taxon>
        <taxon>Pseudomonadota</taxon>
        <taxon>Alphaproteobacteria</taxon>
        <taxon>Rhodobacterales</taxon>
        <taxon>Paracoccaceae</taxon>
        <taxon>Paracoccus</taxon>
    </lineage>
</organism>
<dbReference type="STRING" id="34002.SAMN04489859_10758"/>
<protein>
    <submittedName>
        <fullName evidence="3">Thioredoxin reductase</fullName>
    </submittedName>
</protein>
<name>A0A1H8NZV7_9RHOB</name>
<dbReference type="InterPro" id="IPR023753">
    <property type="entry name" value="FAD/NAD-binding_dom"/>
</dbReference>
<keyword evidence="1" id="KW-0560">Oxidoreductase</keyword>
<proteinExistence type="predicted"/>
<dbReference type="AlphaFoldDB" id="A0A1H8NZV7"/>
<evidence type="ECO:0000313" key="4">
    <source>
        <dbReference type="Proteomes" id="UP000199054"/>
    </source>
</evidence>
<gene>
    <name evidence="3" type="ORF">SAMN04489859_10758</name>
</gene>
<dbReference type="Gene3D" id="1.10.10.1100">
    <property type="entry name" value="BFD-like [2Fe-2S]-binding domain"/>
    <property type="match status" value="1"/>
</dbReference>
<evidence type="ECO:0000259" key="2">
    <source>
        <dbReference type="Pfam" id="PF07992"/>
    </source>
</evidence>
<dbReference type="SUPFAM" id="SSF51905">
    <property type="entry name" value="FAD/NAD(P)-binding domain"/>
    <property type="match status" value="1"/>
</dbReference>
<dbReference type="PIRSF" id="PIRSF037495">
    <property type="entry name" value="Opine_OX_OoxA/HcnB"/>
    <property type="match status" value="1"/>
</dbReference>
<feature type="domain" description="FAD/NAD(P)-binding" evidence="2">
    <location>
        <begin position="2"/>
        <end position="301"/>
    </location>
</feature>
<dbReference type="InterPro" id="IPR051691">
    <property type="entry name" value="Metab_Enz_Cyan_OpOx_G3PDH"/>
</dbReference>
<reference evidence="3 4" key="1">
    <citation type="submission" date="2016-10" db="EMBL/GenBank/DDBJ databases">
        <authorList>
            <person name="de Groot N.N."/>
        </authorList>
    </citation>
    <scope>NUCLEOTIDE SEQUENCE [LARGE SCALE GENOMIC DNA]</scope>
    <source>
        <strain evidence="3 4">DSM 8512</strain>
    </source>
</reference>
<dbReference type="Pfam" id="PF07992">
    <property type="entry name" value="Pyr_redox_2"/>
    <property type="match status" value="1"/>
</dbReference>
<sequence length="469" mass="49449">MAAFQTAGACGLDVALVDENARAGGRIYKGILSACAAGKPLSDTYGADGPWAAKAVDAVQTANDPAIFTGHTVIDVTRTPGDVWQVHLLAEPGLKHLKARRILVATGAKERPFAFPGWTLPGVMTAGAIQTLMKDSNCLPDCPVVLAGSGPLLLLLATQLLEQGVTVSALLDTTPSSNVLRAARFVPGAVMAGTTLWQGVNLLCRITRAKLPRYQNVTQVAAQGTDLLKAVTFTYRGTEHQISTPLLVTHLGIVPDTQLTRLLGCTHYWSPLLQAWAPDADKAGQTSHPDVSVAGDATGSNGALAARNAGHLAALDAACKLGAISTHDYHERAIPLLAFHRRSTRERRFLNHLFAPAPSHARTLPDDTLLCRCEEVSFGTLRAMTRAGIGDFDHFKAVSRCGMGLCQGRICADMATLALAEGAGIDPSKARQMTVRAPLKPIPLGALAKGIDISVALPGEGFVYTSDKP</sequence>
<evidence type="ECO:0000256" key="1">
    <source>
        <dbReference type="ARBA" id="ARBA00023002"/>
    </source>
</evidence>
<keyword evidence="4" id="KW-1185">Reference proteome</keyword>
<dbReference type="InterPro" id="IPR036188">
    <property type="entry name" value="FAD/NAD-bd_sf"/>
</dbReference>
<dbReference type="InterPro" id="IPR017224">
    <property type="entry name" value="Opine_Oxase_asu/HCN_bsu"/>
</dbReference>
<dbReference type="InterPro" id="IPR041854">
    <property type="entry name" value="BFD-like_2Fe2S-bd_dom_sf"/>
</dbReference>
<dbReference type="Proteomes" id="UP000199054">
    <property type="component" value="Unassembled WGS sequence"/>
</dbReference>
<accession>A0A1H8NZV7</accession>
<dbReference type="GO" id="GO:0016491">
    <property type="term" value="F:oxidoreductase activity"/>
    <property type="evidence" value="ECO:0007669"/>
    <property type="project" value="UniProtKB-KW"/>
</dbReference>
<dbReference type="EMBL" id="FODE01000075">
    <property type="protein sequence ID" value="SEO35175.1"/>
    <property type="molecule type" value="Genomic_DNA"/>
</dbReference>
<dbReference type="PANTHER" id="PTHR42949:SF3">
    <property type="entry name" value="ANAEROBIC GLYCEROL-3-PHOSPHATE DEHYDROGENASE SUBUNIT B"/>
    <property type="match status" value="1"/>
</dbReference>
<dbReference type="Gene3D" id="3.50.50.60">
    <property type="entry name" value="FAD/NAD(P)-binding domain"/>
    <property type="match status" value="2"/>
</dbReference>
<dbReference type="PANTHER" id="PTHR42949">
    <property type="entry name" value="ANAEROBIC GLYCEROL-3-PHOSPHATE DEHYDROGENASE SUBUNIT B"/>
    <property type="match status" value="1"/>
</dbReference>
<evidence type="ECO:0000313" key="3">
    <source>
        <dbReference type="EMBL" id="SEO35175.1"/>
    </source>
</evidence>